<dbReference type="AlphaFoldDB" id="A0AAQ4F5S8"/>
<organism evidence="1 2">
    <name type="scientific">Amblyomma americanum</name>
    <name type="common">Lone star tick</name>
    <dbReference type="NCBI Taxonomy" id="6943"/>
    <lineage>
        <taxon>Eukaryota</taxon>
        <taxon>Metazoa</taxon>
        <taxon>Ecdysozoa</taxon>
        <taxon>Arthropoda</taxon>
        <taxon>Chelicerata</taxon>
        <taxon>Arachnida</taxon>
        <taxon>Acari</taxon>
        <taxon>Parasitiformes</taxon>
        <taxon>Ixodida</taxon>
        <taxon>Ixodoidea</taxon>
        <taxon>Ixodidae</taxon>
        <taxon>Amblyomminae</taxon>
        <taxon>Amblyomma</taxon>
    </lineage>
</organism>
<keyword evidence="2" id="KW-1185">Reference proteome</keyword>
<sequence length="106" mass="10870">MLFRILIRNQLPPTAASSAERSAHVDSAAAAHSHLPAALLQAFQCSPLINSGRHQRTIVAAVATAKCSTSKSSLTLVQAPAAYTVTAVITGAITAARPYCACAPDG</sequence>
<protein>
    <submittedName>
        <fullName evidence="1">Uncharacterized protein</fullName>
    </submittedName>
</protein>
<comment type="caution">
    <text evidence="1">The sequence shown here is derived from an EMBL/GenBank/DDBJ whole genome shotgun (WGS) entry which is preliminary data.</text>
</comment>
<evidence type="ECO:0000313" key="1">
    <source>
        <dbReference type="EMBL" id="KAK8782018.1"/>
    </source>
</evidence>
<reference evidence="1 2" key="1">
    <citation type="journal article" date="2023" name="Arcadia Sci">
        <title>De novo assembly of a long-read Amblyomma americanum tick genome.</title>
        <authorList>
            <person name="Chou S."/>
            <person name="Poskanzer K.E."/>
            <person name="Rollins M."/>
            <person name="Thuy-Boun P.S."/>
        </authorList>
    </citation>
    <scope>NUCLEOTIDE SEQUENCE [LARGE SCALE GENOMIC DNA]</scope>
    <source>
        <strain evidence="1">F_SG_1</strain>
        <tissue evidence="1">Salivary glands</tissue>
    </source>
</reference>
<dbReference type="Proteomes" id="UP001321473">
    <property type="component" value="Unassembled WGS sequence"/>
</dbReference>
<name>A0AAQ4F5S8_AMBAM</name>
<proteinExistence type="predicted"/>
<evidence type="ECO:0000313" key="2">
    <source>
        <dbReference type="Proteomes" id="UP001321473"/>
    </source>
</evidence>
<dbReference type="EMBL" id="JARKHS020007087">
    <property type="protein sequence ID" value="KAK8782018.1"/>
    <property type="molecule type" value="Genomic_DNA"/>
</dbReference>
<gene>
    <name evidence="1" type="ORF">V5799_016642</name>
</gene>
<accession>A0AAQ4F5S8</accession>